<keyword evidence="2 3" id="KW-0040">ANK repeat</keyword>
<dbReference type="Gene3D" id="1.25.40.20">
    <property type="entry name" value="Ankyrin repeat-containing domain"/>
    <property type="match status" value="2"/>
</dbReference>
<dbReference type="Proteomes" id="UP001447188">
    <property type="component" value="Unassembled WGS sequence"/>
</dbReference>
<feature type="repeat" description="ANK" evidence="3">
    <location>
        <begin position="152"/>
        <end position="184"/>
    </location>
</feature>
<keyword evidence="1" id="KW-0677">Repeat</keyword>
<keyword evidence="6" id="KW-1185">Reference proteome</keyword>
<dbReference type="PANTHER" id="PTHR24203">
    <property type="entry name" value="ANKYRIN REPEAT FAMILY PROTEIN"/>
    <property type="match status" value="1"/>
</dbReference>
<feature type="domain" description="F-box" evidence="4">
    <location>
        <begin position="2"/>
        <end position="51"/>
    </location>
</feature>
<evidence type="ECO:0000259" key="4">
    <source>
        <dbReference type="PROSITE" id="PS50181"/>
    </source>
</evidence>
<evidence type="ECO:0000256" key="2">
    <source>
        <dbReference type="ARBA" id="ARBA00023043"/>
    </source>
</evidence>
<evidence type="ECO:0000313" key="6">
    <source>
        <dbReference type="Proteomes" id="UP001447188"/>
    </source>
</evidence>
<evidence type="ECO:0000313" key="5">
    <source>
        <dbReference type="EMBL" id="KAL0633013.1"/>
    </source>
</evidence>
<sequence>MASKFLDLPNELLLFIARRLRAKDLASLLCCSRHLCGLLTSFLHDFAIQDVDGLTALQWAALKGHESLARFLLRRGAEVDLRRHPASYTALHLAAQEGNTEIARLLLENGATIEIMDRRYETALHVAAMRGKIDVVRLLLDKGADVAVWNLYRSQPLHLAAEGLREDVVRLLLDKGADIEVMNWNNHTPLSLAEKQANSPKKRAVVKLLKDAAGEFPNTVEERWLISLQTRRRLFLAR</sequence>
<dbReference type="Pfam" id="PF13637">
    <property type="entry name" value="Ank_4"/>
    <property type="match status" value="1"/>
</dbReference>
<accession>A0ABR3GAN0</accession>
<feature type="repeat" description="ANK" evidence="3">
    <location>
        <begin position="86"/>
        <end position="118"/>
    </location>
</feature>
<evidence type="ECO:0000256" key="1">
    <source>
        <dbReference type="ARBA" id="ARBA00022737"/>
    </source>
</evidence>
<feature type="repeat" description="ANK" evidence="3">
    <location>
        <begin position="52"/>
        <end position="84"/>
    </location>
</feature>
<dbReference type="PRINTS" id="PR01415">
    <property type="entry name" value="ANKYRIN"/>
</dbReference>
<dbReference type="SUPFAM" id="SSF48403">
    <property type="entry name" value="Ankyrin repeat"/>
    <property type="match status" value="1"/>
</dbReference>
<gene>
    <name evidence="5" type="ORF">Q9L58_008075</name>
</gene>
<dbReference type="PROSITE" id="PS50181">
    <property type="entry name" value="FBOX"/>
    <property type="match status" value="1"/>
</dbReference>
<dbReference type="Pfam" id="PF12796">
    <property type="entry name" value="Ank_2"/>
    <property type="match status" value="1"/>
</dbReference>
<dbReference type="SMART" id="SM00248">
    <property type="entry name" value="ANK"/>
    <property type="match status" value="5"/>
</dbReference>
<dbReference type="PROSITE" id="PS50297">
    <property type="entry name" value="ANK_REP_REGION"/>
    <property type="match status" value="4"/>
</dbReference>
<name>A0ABR3GAN0_9PEZI</name>
<dbReference type="InterPro" id="IPR001810">
    <property type="entry name" value="F-box_dom"/>
</dbReference>
<proteinExistence type="predicted"/>
<organism evidence="5 6">
    <name type="scientific">Discina gigas</name>
    <dbReference type="NCBI Taxonomy" id="1032678"/>
    <lineage>
        <taxon>Eukaryota</taxon>
        <taxon>Fungi</taxon>
        <taxon>Dikarya</taxon>
        <taxon>Ascomycota</taxon>
        <taxon>Pezizomycotina</taxon>
        <taxon>Pezizomycetes</taxon>
        <taxon>Pezizales</taxon>
        <taxon>Discinaceae</taxon>
        <taxon>Discina</taxon>
    </lineage>
</organism>
<dbReference type="InterPro" id="IPR036770">
    <property type="entry name" value="Ankyrin_rpt-contain_sf"/>
</dbReference>
<dbReference type="PANTHER" id="PTHR24203:SF45">
    <property type="entry name" value="ANKYRIN REPEAT DOMAIN 6"/>
    <property type="match status" value="1"/>
</dbReference>
<comment type="caution">
    <text evidence="5">The sequence shown here is derived from an EMBL/GenBank/DDBJ whole genome shotgun (WGS) entry which is preliminary data.</text>
</comment>
<feature type="repeat" description="ANK" evidence="3">
    <location>
        <begin position="119"/>
        <end position="151"/>
    </location>
</feature>
<evidence type="ECO:0000256" key="3">
    <source>
        <dbReference type="PROSITE-ProRule" id="PRU00023"/>
    </source>
</evidence>
<dbReference type="InterPro" id="IPR002110">
    <property type="entry name" value="Ankyrin_rpt"/>
</dbReference>
<dbReference type="EMBL" id="JBBBZM010000140">
    <property type="protein sequence ID" value="KAL0633013.1"/>
    <property type="molecule type" value="Genomic_DNA"/>
</dbReference>
<reference evidence="5 6" key="1">
    <citation type="submission" date="2024-02" db="EMBL/GenBank/DDBJ databases">
        <title>Discinaceae phylogenomics.</title>
        <authorList>
            <person name="Dirks A.C."/>
            <person name="James T.Y."/>
        </authorList>
    </citation>
    <scope>NUCLEOTIDE SEQUENCE [LARGE SCALE GENOMIC DNA]</scope>
    <source>
        <strain evidence="5 6">ACD0624</strain>
    </source>
</reference>
<dbReference type="PROSITE" id="PS50088">
    <property type="entry name" value="ANK_REPEAT"/>
    <property type="match status" value="4"/>
</dbReference>
<protein>
    <recommendedName>
        <fullName evidence="4">F-box domain-containing protein</fullName>
    </recommendedName>
</protein>